<dbReference type="InterPro" id="IPR001509">
    <property type="entry name" value="Epimerase_deHydtase"/>
</dbReference>
<sequence length="373" mass="39031">MATIPPGATVAVTGASGFIGSHVVEACLKAGYVVRACVRDPSNEAKVAHLEALAAKHGGAVELARGDLLEAGSFDAAFDGAAAVVHVAAVVEILKVSDPVRDIVDPSLEGCRNVLASVEKHLATIKKFVHTSSCIAVAAVDSKGGGATYDEADFNGWSTVETDPYGFAKSSAEALVREACETMALPLATLNPGVTLGPCFTKQHTKASTVLLRELLYGNKMLNYNCCFVDVRDVGAAHARRDAASMIRINRCLSMPATGRHLLVNDAGVMNTLDLGAVAKAACPQWKTVAAPMYAPALISALRVVYDAPLVGPSLAGLAGITEFKLRVFEEKIPFSNARAKRSLVLAFVPLVDTVRDAMASMVEGGWVKAKAA</sequence>
<accession>A0ABR1GDM2</accession>
<keyword evidence="5" id="KW-1185">Reference proteome</keyword>
<reference evidence="4 5" key="1">
    <citation type="submission" date="2024-03" db="EMBL/GenBank/DDBJ databases">
        <title>Aureococcus anophagefferens CCMP1851 and Kratosvirus quantuckense: Draft genome of a second virus-susceptible host strain in the model system.</title>
        <authorList>
            <person name="Chase E."/>
            <person name="Truchon A.R."/>
            <person name="Schepens W."/>
            <person name="Wilhelm S.W."/>
        </authorList>
    </citation>
    <scope>NUCLEOTIDE SEQUENCE [LARGE SCALE GENOMIC DNA]</scope>
    <source>
        <strain evidence="4 5">CCMP1851</strain>
    </source>
</reference>
<feature type="domain" description="NAD-dependent epimerase/dehydratase" evidence="3">
    <location>
        <begin position="10"/>
        <end position="233"/>
    </location>
</feature>
<dbReference type="PANTHER" id="PTHR10366:SF564">
    <property type="entry name" value="STEROL-4-ALPHA-CARBOXYLATE 3-DEHYDROGENASE, DECARBOXYLATING"/>
    <property type="match status" value="1"/>
</dbReference>
<dbReference type="InterPro" id="IPR050425">
    <property type="entry name" value="NAD(P)_dehydrat-like"/>
</dbReference>
<dbReference type="EMBL" id="JBBJCI010000032">
    <property type="protein sequence ID" value="KAK7254199.1"/>
    <property type="molecule type" value="Genomic_DNA"/>
</dbReference>
<evidence type="ECO:0000313" key="5">
    <source>
        <dbReference type="Proteomes" id="UP001363151"/>
    </source>
</evidence>
<dbReference type="PANTHER" id="PTHR10366">
    <property type="entry name" value="NAD DEPENDENT EPIMERASE/DEHYDRATASE"/>
    <property type="match status" value="1"/>
</dbReference>
<dbReference type="SUPFAM" id="SSF51735">
    <property type="entry name" value="NAD(P)-binding Rossmann-fold domains"/>
    <property type="match status" value="1"/>
</dbReference>
<comment type="similarity">
    <text evidence="2">Belongs to the NAD(P)-dependent epimerase/dehydratase family. Dihydroflavonol-4-reductase subfamily.</text>
</comment>
<name>A0ABR1GDM2_AURAN</name>
<comment type="caution">
    <text evidence="4">The sequence shown here is derived from an EMBL/GenBank/DDBJ whole genome shotgun (WGS) entry which is preliminary data.</text>
</comment>
<gene>
    <name evidence="4" type="ORF">SO694_00008579</name>
</gene>
<evidence type="ECO:0000256" key="2">
    <source>
        <dbReference type="ARBA" id="ARBA00023445"/>
    </source>
</evidence>
<protein>
    <submittedName>
        <fullName evidence="4">Dihydrokaempferol 4-reductase</fullName>
    </submittedName>
</protein>
<evidence type="ECO:0000259" key="3">
    <source>
        <dbReference type="Pfam" id="PF01370"/>
    </source>
</evidence>
<evidence type="ECO:0000256" key="1">
    <source>
        <dbReference type="ARBA" id="ARBA00023002"/>
    </source>
</evidence>
<dbReference type="Gene3D" id="3.40.50.720">
    <property type="entry name" value="NAD(P)-binding Rossmann-like Domain"/>
    <property type="match status" value="1"/>
</dbReference>
<organism evidence="4 5">
    <name type="scientific">Aureococcus anophagefferens</name>
    <name type="common">Harmful bloom alga</name>
    <dbReference type="NCBI Taxonomy" id="44056"/>
    <lineage>
        <taxon>Eukaryota</taxon>
        <taxon>Sar</taxon>
        <taxon>Stramenopiles</taxon>
        <taxon>Ochrophyta</taxon>
        <taxon>Pelagophyceae</taxon>
        <taxon>Pelagomonadales</taxon>
        <taxon>Pelagomonadaceae</taxon>
        <taxon>Aureococcus</taxon>
    </lineage>
</organism>
<dbReference type="Proteomes" id="UP001363151">
    <property type="component" value="Unassembled WGS sequence"/>
</dbReference>
<proteinExistence type="inferred from homology"/>
<evidence type="ECO:0000313" key="4">
    <source>
        <dbReference type="EMBL" id="KAK7254199.1"/>
    </source>
</evidence>
<dbReference type="Pfam" id="PF01370">
    <property type="entry name" value="Epimerase"/>
    <property type="match status" value="1"/>
</dbReference>
<dbReference type="InterPro" id="IPR036291">
    <property type="entry name" value="NAD(P)-bd_dom_sf"/>
</dbReference>
<keyword evidence="1" id="KW-0560">Oxidoreductase</keyword>